<feature type="compositionally biased region" description="Polar residues" evidence="1">
    <location>
        <begin position="53"/>
        <end position="64"/>
    </location>
</feature>
<gene>
    <name evidence="3" type="ORF">A4V09_03335</name>
</gene>
<evidence type="ECO:0000256" key="1">
    <source>
        <dbReference type="SAM" id="MobiDB-lite"/>
    </source>
</evidence>
<evidence type="ECO:0000256" key="2">
    <source>
        <dbReference type="SAM" id="SignalP"/>
    </source>
</evidence>
<name>A0A1C7I7A8_9FIRM</name>
<proteinExistence type="predicted"/>
<sequence length="285" mass="31527">MKKKFITLILAALLASSMFFSVSGCGNEKAKEASAETETSAETKKDTGDSEAENNSGSKKSTTKILDGKGISLNNDPISAPADSGQEETAPAKTPETEVPDNTQENKTTEMPDPLTGTEERRDLSTEELDYFSSFVSDMENYGFLCSSYSIPQEVDLDQVLYTGAGMDFEPLTFEESAALQAANGQPFMTDVIHLTSQQIEEFLQRKLGISLGEIRKFNWTYLEQFDSYYVEHGDTNCVTFICTSGWTEDGMYYLDCQTPDGTMHTALTLEKSGDTYLFRSNILQ</sequence>
<dbReference type="PROSITE" id="PS51257">
    <property type="entry name" value="PROKAR_LIPOPROTEIN"/>
    <property type="match status" value="1"/>
</dbReference>
<organism evidence="3 4">
    <name type="scientific">Blautia pseudococcoides</name>
    <dbReference type="NCBI Taxonomy" id="1796616"/>
    <lineage>
        <taxon>Bacteria</taxon>
        <taxon>Bacillati</taxon>
        <taxon>Bacillota</taxon>
        <taxon>Clostridia</taxon>
        <taxon>Lachnospirales</taxon>
        <taxon>Lachnospiraceae</taxon>
        <taxon>Blautia</taxon>
    </lineage>
</organism>
<reference evidence="3" key="1">
    <citation type="submission" date="2017-04" db="EMBL/GenBank/DDBJ databases">
        <title>Complete Genome Sequences of Twelve Strains of a Stable Defined Moderately Diverse Mouse Microbiota 2 (sDMDMm2).</title>
        <authorList>
            <person name="Uchimura Y."/>
            <person name="Wyss M."/>
            <person name="Brugiroux S."/>
            <person name="Limenitakis J.P."/>
            <person name="Stecher B."/>
            <person name="McCoy K.D."/>
            <person name="Macpherson A.J."/>
        </authorList>
    </citation>
    <scope>NUCLEOTIDE SEQUENCE</scope>
    <source>
        <strain evidence="3">YL58</strain>
    </source>
</reference>
<dbReference type="AlphaFoldDB" id="A0A1C7I7A8"/>
<dbReference type="OrthoDB" id="1864194at2"/>
<protein>
    <submittedName>
        <fullName evidence="3">Uncharacterized protein</fullName>
    </submittedName>
</protein>
<feature type="region of interest" description="Disordered" evidence="1">
    <location>
        <begin position="30"/>
        <end position="124"/>
    </location>
</feature>
<dbReference type="Proteomes" id="UP000092574">
    <property type="component" value="Chromosome"/>
</dbReference>
<evidence type="ECO:0000313" key="3">
    <source>
        <dbReference type="EMBL" id="ANU74878.1"/>
    </source>
</evidence>
<feature type="signal peptide" evidence="2">
    <location>
        <begin position="1"/>
        <end position="23"/>
    </location>
</feature>
<dbReference type="RefSeq" id="WP_065541102.1">
    <property type="nucleotide sequence ID" value="NZ_CP015405.2"/>
</dbReference>
<dbReference type="KEGG" id="byl:A4V09_03335"/>
<feature type="chain" id="PRO_5038601709" evidence="2">
    <location>
        <begin position="24"/>
        <end position="285"/>
    </location>
</feature>
<evidence type="ECO:0000313" key="4">
    <source>
        <dbReference type="Proteomes" id="UP000092574"/>
    </source>
</evidence>
<dbReference type="EMBL" id="CP015405">
    <property type="protein sequence ID" value="ANU74878.1"/>
    <property type="molecule type" value="Genomic_DNA"/>
</dbReference>
<keyword evidence="2" id="KW-0732">Signal</keyword>
<keyword evidence="4" id="KW-1185">Reference proteome</keyword>
<accession>A0A1C7I7A8</accession>